<accession>A0A2U1PXP7</accession>
<feature type="domain" description="Protein kinase" evidence="9">
    <location>
        <begin position="4"/>
        <end position="286"/>
    </location>
</feature>
<dbReference type="STRING" id="35608.A0A2U1PXP7"/>
<dbReference type="PROSITE" id="PS00108">
    <property type="entry name" value="PROTEIN_KINASE_ST"/>
    <property type="match status" value="1"/>
</dbReference>
<dbReference type="AlphaFoldDB" id="A0A2U1PXP7"/>
<dbReference type="Gene3D" id="1.10.510.10">
    <property type="entry name" value="Transferase(Phosphotransferase) domain 1"/>
    <property type="match status" value="1"/>
</dbReference>
<evidence type="ECO:0000259" key="9">
    <source>
        <dbReference type="PROSITE" id="PS50011"/>
    </source>
</evidence>
<keyword evidence="11" id="KW-1185">Reference proteome</keyword>
<gene>
    <name evidence="10" type="ORF">CTI12_AA100110</name>
</gene>
<dbReference type="InterPro" id="IPR017441">
    <property type="entry name" value="Protein_kinase_ATP_BS"/>
</dbReference>
<organism evidence="10 11">
    <name type="scientific">Artemisia annua</name>
    <name type="common">Sweet wormwood</name>
    <dbReference type="NCBI Taxonomy" id="35608"/>
    <lineage>
        <taxon>Eukaryota</taxon>
        <taxon>Viridiplantae</taxon>
        <taxon>Streptophyta</taxon>
        <taxon>Embryophyta</taxon>
        <taxon>Tracheophyta</taxon>
        <taxon>Spermatophyta</taxon>
        <taxon>Magnoliopsida</taxon>
        <taxon>eudicotyledons</taxon>
        <taxon>Gunneridae</taxon>
        <taxon>Pentapetalae</taxon>
        <taxon>asterids</taxon>
        <taxon>campanulids</taxon>
        <taxon>Asterales</taxon>
        <taxon>Asteraceae</taxon>
        <taxon>Asteroideae</taxon>
        <taxon>Anthemideae</taxon>
        <taxon>Artemisiinae</taxon>
        <taxon>Artemisia</taxon>
    </lineage>
</organism>
<dbReference type="InterPro" id="IPR050117">
    <property type="entry name" value="MAPK"/>
</dbReference>
<sequence>MEKYQIMAEVGRGASGVVFKAVNYQTREVVAIKKLNKSYNSWDESNILRGMNAHMMMNYHPNIVTLKETIKEHDTLFLVYEYMPCSLYQRLTERKTVSSSFSETEIRFYCFQVFQVLAHMHQNGYFHCDLKPENLLMNENIIKIGDLGQARDMNGQRSYNVSKLWYHAPEVLLQSPCYNYAVDMWAMGAIMAELLTLKPLFQGDSPVNVLFKMRKVLGTPTESTESRGPDIANNWINNQFPDLLGMPYSELLPNAGPDLVNLIATLLSWQPSNRPTADQALKHPFFHSFYPFPPSVPIVFSMAQQREVFRNIRILQGLRILPGFTSGPERVVSIEEQISMLPENPFDM</sequence>
<evidence type="ECO:0000256" key="6">
    <source>
        <dbReference type="ARBA" id="ARBA00022840"/>
    </source>
</evidence>
<evidence type="ECO:0000256" key="3">
    <source>
        <dbReference type="ARBA" id="ARBA00022679"/>
    </source>
</evidence>
<evidence type="ECO:0000256" key="5">
    <source>
        <dbReference type="ARBA" id="ARBA00022777"/>
    </source>
</evidence>
<dbReference type="FunFam" id="1.10.510.10:FF:000624">
    <property type="entry name" value="Mitogen-activated protein kinase"/>
    <property type="match status" value="1"/>
</dbReference>
<feature type="binding site" evidence="7">
    <location>
        <position position="34"/>
    </location>
    <ligand>
        <name>ATP</name>
        <dbReference type="ChEBI" id="CHEBI:30616"/>
    </ligand>
</feature>
<dbReference type="InterPro" id="IPR000719">
    <property type="entry name" value="Prot_kinase_dom"/>
</dbReference>
<dbReference type="PROSITE" id="PS50011">
    <property type="entry name" value="PROTEIN_KINASE_DOM"/>
    <property type="match status" value="1"/>
</dbReference>
<dbReference type="PANTHER" id="PTHR24055">
    <property type="entry name" value="MITOGEN-ACTIVATED PROTEIN KINASE"/>
    <property type="match status" value="1"/>
</dbReference>
<name>A0A2U1PXP7_ARTAN</name>
<keyword evidence="3" id="KW-0808">Transferase</keyword>
<evidence type="ECO:0000256" key="2">
    <source>
        <dbReference type="ARBA" id="ARBA00022527"/>
    </source>
</evidence>
<evidence type="ECO:0000313" key="10">
    <source>
        <dbReference type="EMBL" id="PWA90541.1"/>
    </source>
</evidence>
<dbReference type="PROSITE" id="PS00107">
    <property type="entry name" value="PROTEIN_KINASE_ATP"/>
    <property type="match status" value="1"/>
</dbReference>
<protein>
    <submittedName>
        <fullName evidence="10">Protein kinase-like domain-containing protein</fullName>
    </submittedName>
</protein>
<evidence type="ECO:0000256" key="7">
    <source>
        <dbReference type="PROSITE-ProRule" id="PRU10141"/>
    </source>
</evidence>
<dbReference type="SMART" id="SM00220">
    <property type="entry name" value="S_TKc"/>
    <property type="match status" value="1"/>
</dbReference>
<evidence type="ECO:0000313" key="11">
    <source>
        <dbReference type="Proteomes" id="UP000245207"/>
    </source>
</evidence>
<reference evidence="10 11" key="1">
    <citation type="journal article" date="2018" name="Mol. Plant">
        <title>The genome of Artemisia annua provides insight into the evolution of Asteraceae family and artemisinin biosynthesis.</title>
        <authorList>
            <person name="Shen Q."/>
            <person name="Zhang L."/>
            <person name="Liao Z."/>
            <person name="Wang S."/>
            <person name="Yan T."/>
            <person name="Shi P."/>
            <person name="Liu M."/>
            <person name="Fu X."/>
            <person name="Pan Q."/>
            <person name="Wang Y."/>
            <person name="Lv Z."/>
            <person name="Lu X."/>
            <person name="Zhang F."/>
            <person name="Jiang W."/>
            <person name="Ma Y."/>
            <person name="Chen M."/>
            <person name="Hao X."/>
            <person name="Li L."/>
            <person name="Tang Y."/>
            <person name="Lv G."/>
            <person name="Zhou Y."/>
            <person name="Sun X."/>
            <person name="Brodelius P.E."/>
            <person name="Rose J.K.C."/>
            <person name="Tang K."/>
        </authorList>
    </citation>
    <scope>NUCLEOTIDE SEQUENCE [LARGE SCALE GENOMIC DNA]</scope>
    <source>
        <strain evidence="11">cv. Huhao1</strain>
        <tissue evidence="10">Leaf</tissue>
    </source>
</reference>
<keyword evidence="4 7" id="KW-0547">Nucleotide-binding</keyword>
<proteinExistence type="inferred from homology"/>
<evidence type="ECO:0000256" key="4">
    <source>
        <dbReference type="ARBA" id="ARBA00022741"/>
    </source>
</evidence>
<dbReference type="GO" id="GO:0005524">
    <property type="term" value="F:ATP binding"/>
    <property type="evidence" value="ECO:0007669"/>
    <property type="project" value="UniProtKB-UniRule"/>
</dbReference>
<keyword evidence="6 7" id="KW-0067">ATP-binding</keyword>
<comment type="caution">
    <text evidence="10">The sequence shown here is derived from an EMBL/GenBank/DDBJ whole genome shotgun (WGS) entry which is preliminary data.</text>
</comment>
<dbReference type="GO" id="GO:0004674">
    <property type="term" value="F:protein serine/threonine kinase activity"/>
    <property type="evidence" value="ECO:0007669"/>
    <property type="project" value="UniProtKB-KW"/>
</dbReference>
<keyword evidence="5 10" id="KW-0418">Kinase</keyword>
<comment type="similarity">
    <text evidence="1">Belongs to the protein kinase superfamily. CMGC Ser/Thr protein kinase family. MAP kinase subfamily.</text>
</comment>
<dbReference type="OrthoDB" id="2158884at2759"/>
<evidence type="ECO:0000256" key="8">
    <source>
        <dbReference type="RuleBase" id="RU000304"/>
    </source>
</evidence>
<dbReference type="SUPFAM" id="SSF56112">
    <property type="entry name" value="Protein kinase-like (PK-like)"/>
    <property type="match status" value="1"/>
</dbReference>
<dbReference type="InterPro" id="IPR011009">
    <property type="entry name" value="Kinase-like_dom_sf"/>
</dbReference>
<dbReference type="Pfam" id="PF00069">
    <property type="entry name" value="Pkinase"/>
    <property type="match status" value="1"/>
</dbReference>
<dbReference type="Gene3D" id="3.30.200.20">
    <property type="entry name" value="Phosphorylase Kinase, domain 1"/>
    <property type="match status" value="1"/>
</dbReference>
<keyword evidence="2 8" id="KW-0723">Serine/threonine-protein kinase</keyword>
<dbReference type="Proteomes" id="UP000245207">
    <property type="component" value="Unassembled WGS sequence"/>
</dbReference>
<dbReference type="InterPro" id="IPR008271">
    <property type="entry name" value="Ser/Thr_kinase_AS"/>
</dbReference>
<dbReference type="EMBL" id="PKPP01000622">
    <property type="protein sequence ID" value="PWA90541.1"/>
    <property type="molecule type" value="Genomic_DNA"/>
</dbReference>
<evidence type="ECO:0000256" key="1">
    <source>
        <dbReference type="ARBA" id="ARBA00008832"/>
    </source>
</evidence>